<evidence type="ECO:0000313" key="6">
    <source>
        <dbReference type="EMBL" id="KAL3854124.1"/>
    </source>
</evidence>
<evidence type="ECO:0000256" key="2">
    <source>
        <dbReference type="ARBA" id="ARBA00022525"/>
    </source>
</evidence>
<dbReference type="SUPFAM" id="SSF49842">
    <property type="entry name" value="TNF-like"/>
    <property type="match status" value="1"/>
</dbReference>
<feature type="signal peptide" evidence="4">
    <location>
        <begin position="1"/>
        <end position="16"/>
    </location>
</feature>
<evidence type="ECO:0000259" key="5">
    <source>
        <dbReference type="PROSITE" id="PS50871"/>
    </source>
</evidence>
<gene>
    <name evidence="6" type="ORF">ACJMK2_013402</name>
</gene>
<keyword evidence="2" id="KW-0964">Secreted</keyword>
<name>A0ABD3UXE4_SINWO</name>
<comment type="subcellular location">
    <subcellularLocation>
        <location evidence="1">Secreted</location>
    </subcellularLocation>
</comment>
<organism evidence="6 7">
    <name type="scientific">Sinanodonta woodiana</name>
    <name type="common">Chinese pond mussel</name>
    <name type="synonym">Anodonta woodiana</name>
    <dbReference type="NCBI Taxonomy" id="1069815"/>
    <lineage>
        <taxon>Eukaryota</taxon>
        <taxon>Metazoa</taxon>
        <taxon>Spiralia</taxon>
        <taxon>Lophotrochozoa</taxon>
        <taxon>Mollusca</taxon>
        <taxon>Bivalvia</taxon>
        <taxon>Autobranchia</taxon>
        <taxon>Heteroconchia</taxon>
        <taxon>Palaeoheterodonta</taxon>
        <taxon>Unionida</taxon>
        <taxon>Unionoidea</taxon>
        <taxon>Unionidae</taxon>
        <taxon>Unioninae</taxon>
        <taxon>Sinanodonta</taxon>
    </lineage>
</organism>
<dbReference type="InterPro" id="IPR008983">
    <property type="entry name" value="Tumour_necrosis_fac-like_dom"/>
</dbReference>
<dbReference type="Proteomes" id="UP001634394">
    <property type="component" value="Unassembled WGS sequence"/>
</dbReference>
<keyword evidence="3 4" id="KW-0732">Signal</keyword>
<dbReference type="PANTHER" id="PTHR22923:SF113">
    <property type="entry name" value="COMPLEMENT C1Q-LIKE PROTEIN 4"/>
    <property type="match status" value="1"/>
</dbReference>
<feature type="domain" description="C1q" evidence="5">
    <location>
        <begin position="24"/>
        <end position="165"/>
    </location>
</feature>
<sequence length="171" mass="18621">MLLLVIGACLVGFSKEMETRQAHSNVPVIAFSSGLSKNITMTHAEIVVYDRIFANIGGGFDPHTGIFTCNQAGLYVFQFHSLADSDQASWLELYHNSYYICSTYGHTANDYASSGNSVVLRLGKGDQVYVKAVDQTFGSTTVLFGASNEVYSTFSGYLIAPVFEDFPIVGK</sequence>
<dbReference type="Pfam" id="PF00386">
    <property type="entry name" value="C1q"/>
    <property type="match status" value="1"/>
</dbReference>
<comment type="caution">
    <text evidence="6">The sequence shown here is derived from an EMBL/GenBank/DDBJ whole genome shotgun (WGS) entry which is preliminary data.</text>
</comment>
<reference evidence="6 7" key="1">
    <citation type="submission" date="2024-11" db="EMBL/GenBank/DDBJ databases">
        <title>Chromosome-level genome assembly of the freshwater bivalve Anodonta woodiana.</title>
        <authorList>
            <person name="Chen X."/>
        </authorList>
    </citation>
    <scope>NUCLEOTIDE SEQUENCE [LARGE SCALE GENOMIC DNA]</scope>
    <source>
        <strain evidence="6">MN2024</strain>
        <tissue evidence="6">Gills</tissue>
    </source>
</reference>
<evidence type="ECO:0000313" key="7">
    <source>
        <dbReference type="Proteomes" id="UP001634394"/>
    </source>
</evidence>
<proteinExistence type="predicted"/>
<protein>
    <recommendedName>
        <fullName evidence="5">C1q domain-containing protein</fullName>
    </recommendedName>
</protein>
<dbReference type="InterPro" id="IPR001073">
    <property type="entry name" value="C1q_dom"/>
</dbReference>
<dbReference type="PRINTS" id="PR00007">
    <property type="entry name" value="COMPLEMNTC1Q"/>
</dbReference>
<dbReference type="SMART" id="SM00110">
    <property type="entry name" value="C1Q"/>
    <property type="match status" value="1"/>
</dbReference>
<dbReference type="PROSITE" id="PS50871">
    <property type="entry name" value="C1Q"/>
    <property type="match status" value="1"/>
</dbReference>
<evidence type="ECO:0000256" key="1">
    <source>
        <dbReference type="ARBA" id="ARBA00004613"/>
    </source>
</evidence>
<keyword evidence="7" id="KW-1185">Reference proteome</keyword>
<evidence type="ECO:0000256" key="4">
    <source>
        <dbReference type="SAM" id="SignalP"/>
    </source>
</evidence>
<dbReference type="GO" id="GO:0005576">
    <property type="term" value="C:extracellular region"/>
    <property type="evidence" value="ECO:0007669"/>
    <property type="project" value="UniProtKB-SubCell"/>
</dbReference>
<dbReference type="EMBL" id="JBJQND010000014">
    <property type="protein sequence ID" value="KAL3854124.1"/>
    <property type="molecule type" value="Genomic_DNA"/>
</dbReference>
<dbReference type="AlphaFoldDB" id="A0ABD3UXE4"/>
<evidence type="ECO:0000256" key="3">
    <source>
        <dbReference type="ARBA" id="ARBA00022729"/>
    </source>
</evidence>
<accession>A0ABD3UXE4</accession>
<dbReference type="Gene3D" id="2.60.120.40">
    <property type="match status" value="1"/>
</dbReference>
<feature type="chain" id="PRO_5044794527" description="C1q domain-containing protein" evidence="4">
    <location>
        <begin position="17"/>
        <end position="171"/>
    </location>
</feature>
<dbReference type="PANTHER" id="PTHR22923">
    <property type="entry name" value="CEREBELLIN-RELATED"/>
    <property type="match status" value="1"/>
</dbReference>
<dbReference type="InterPro" id="IPR050822">
    <property type="entry name" value="Cerebellin_Synaptic_Org"/>
</dbReference>